<comment type="caution">
    <text evidence="1">The sequence shown here is derived from an EMBL/GenBank/DDBJ whole genome shotgun (WGS) entry which is preliminary data.</text>
</comment>
<name>A0A921KEN8_SPOPS</name>
<organism evidence="1 2">
    <name type="scientific">Sporosarcina psychrophila</name>
    <name type="common">Bacillus psychrophilus</name>
    <dbReference type="NCBI Taxonomy" id="1476"/>
    <lineage>
        <taxon>Bacteria</taxon>
        <taxon>Bacillati</taxon>
        <taxon>Bacillota</taxon>
        <taxon>Bacilli</taxon>
        <taxon>Bacillales</taxon>
        <taxon>Caryophanaceae</taxon>
        <taxon>Sporosarcina</taxon>
    </lineage>
</organism>
<reference evidence="1" key="2">
    <citation type="submission" date="2021-09" db="EMBL/GenBank/DDBJ databases">
        <authorList>
            <person name="Gilroy R."/>
        </authorList>
    </citation>
    <scope>NUCLEOTIDE SEQUENCE</scope>
    <source>
        <strain evidence="1">CHK171-7178</strain>
    </source>
</reference>
<evidence type="ECO:0000313" key="2">
    <source>
        <dbReference type="Proteomes" id="UP000698173"/>
    </source>
</evidence>
<sequence>MGEVKEYKVTIETKDMVNSESFHINGDEEFTMNGKTYKFNDVFRITIADADGNGGWNSKDLDISSLFGKGKKKI</sequence>
<dbReference type="EMBL" id="DYWT01000175">
    <property type="protein sequence ID" value="HJF32219.1"/>
    <property type="molecule type" value="Genomic_DNA"/>
</dbReference>
<evidence type="ECO:0000313" key="1">
    <source>
        <dbReference type="EMBL" id="HJF32219.1"/>
    </source>
</evidence>
<dbReference type="Proteomes" id="UP000698173">
    <property type="component" value="Unassembled WGS sequence"/>
</dbReference>
<reference evidence="1" key="1">
    <citation type="journal article" date="2021" name="PeerJ">
        <title>Extensive microbial diversity within the chicken gut microbiome revealed by metagenomics and culture.</title>
        <authorList>
            <person name="Gilroy R."/>
            <person name="Ravi A."/>
            <person name="Getino M."/>
            <person name="Pursley I."/>
            <person name="Horton D.L."/>
            <person name="Alikhan N.F."/>
            <person name="Baker D."/>
            <person name="Gharbi K."/>
            <person name="Hall N."/>
            <person name="Watson M."/>
            <person name="Adriaenssens E.M."/>
            <person name="Foster-Nyarko E."/>
            <person name="Jarju S."/>
            <person name="Secka A."/>
            <person name="Antonio M."/>
            <person name="Oren A."/>
            <person name="Chaudhuri R.R."/>
            <person name="La Ragione R."/>
            <person name="Hildebrand F."/>
            <person name="Pallen M.J."/>
        </authorList>
    </citation>
    <scope>NUCLEOTIDE SEQUENCE</scope>
    <source>
        <strain evidence="1">CHK171-7178</strain>
    </source>
</reference>
<proteinExistence type="predicted"/>
<gene>
    <name evidence="1" type="ORF">K8V56_10675</name>
</gene>
<protein>
    <submittedName>
        <fullName evidence="1">Uncharacterized protein</fullName>
    </submittedName>
</protein>
<dbReference type="AlphaFoldDB" id="A0A921KEN8"/>
<accession>A0A921KEN8</accession>